<organism evidence="8 9">
    <name type="scientific">Aminobacter aganoensis</name>
    <dbReference type="NCBI Taxonomy" id="83264"/>
    <lineage>
        <taxon>Bacteria</taxon>
        <taxon>Pseudomonadati</taxon>
        <taxon>Pseudomonadota</taxon>
        <taxon>Alphaproteobacteria</taxon>
        <taxon>Hyphomicrobiales</taxon>
        <taxon>Phyllobacteriaceae</taxon>
        <taxon>Aminobacter</taxon>
    </lineage>
</organism>
<dbReference type="InterPro" id="IPR000644">
    <property type="entry name" value="CBS_dom"/>
</dbReference>
<proteinExistence type="inferred from homology"/>
<accession>A0A7X0FC76</accession>
<dbReference type="PANTHER" id="PTHR22777:SF32">
    <property type="entry name" value="UPF0053 INNER MEMBRANE PROTEIN YFJD"/>
    <property type="match status" value="1"/>
</dbReference>
<evidence type="ECO:0000256" key="2">
    <source>
        <dbReference type="ARBA" id="ARBA00006446"/>
    </source>
</evidence>
<dbReference type="PROSITE" id="PS51371">
    <property type="entry name" value="CBS"/>
    <property type="match status" value="1"/>
</dbReference>
<dbReference type="SUPFAM" id="SSF56176">
    <property type="entry name" value="FAD-binding/transporter-associated domain-like"/>
    <property type="match status" value="1"/>
</dbReference>
<dbReference type="SMART" id="SM01091">
    <property type="entry name" value="CorC_HlyC"/>
    <property type="match status" value="1"/>
</dbReference>
<comment type="caution">
    <text evidence="8">The sequence shown here is derived from an EMBL/GenBank/DDBJ whole genome shotgun (WGS) entry which is preliminary data.</text>
</comment>
<comment type="similarity">
    <text evidence="2">Belongs to the UPF0053 family. Hemolysin C subfamily.</text>
</comment>
<dbReference type="InterPro" id="IPR046342">
    <property type="entry name" value="CBS_dom_sf"/>
</dbReference>
<dbReference type="InterPro" id="IPR005170">
    <property type="entry name" value="Transptr-assoc_dom"/>
</dbReference>
<dbReference type="Gene3D" id="3.30.465.10">
    <property type="match status" value="1"/>
</dbReference>
<dbReference type="EMBL" id="JACHOU010000016">
    <property type="protein sequence ID" value="MBB6356719.1"/>
    <property type="molecule type" value="Genomic_DNA"/>
</dbReference>
<gene>
    <name evidence="8" type="ORF">GGR00_004535</name>
</gene>
<keyword evidence="3" id="KW-0472">Membrane</keyword>
<dbReference type="Gene3D" id="3.10.580.10">
    <property type="entry name" value="CBS-domain"/>
    <property type="match status" value="1"/>
</dbReference>
<dbReference type="Pfam" id="PF00571">
    <property type="entry name" value="CBS"/>
    <property type="match status" value="2"/>
</dbReference>
<dbReference type="InterPro" id="IPR044751">
    <property type="entry name" value="Ion_transp-like_CBS"/>
</dbReference>
<evidence type="ECO:0000313" key="9">
    <source>
        <dbReference type="Proteomes" id="UP000536262"/>
    </source>
</evidence>
<dbReference type="CDD" id="cd04590">
    <property type="entry name" value="CBS_pair_CorC_HlyC_assoc"/>
    <property type="match status" value="1"/>
</dbReference>
<evidence type="ECO:0000256" key="5">
    <source>
        <dbReference type="ARBA" id="ARBA00023122"/>
    </source>
</evidence>
<keyword evidence="9" id="KW-1185">Reference proteome</keyword>
<dbReference type="AlphaFoldDB" id="A0A7X0FC76"/>
<dbReference type="GO" id="GO:0005886">
    <property type="term" value="C:plasma membrane"/>
    <property type="evidence" value="ECO:0007669"/>
    <property type="project" value="UniProtKB-SubCell"/>
</dbReference>
<dbReference type="RefSeq" id="WP_055973285.1">
    <property type="nucleotide sequence ID" value="NZ_BAABEG010000001.1"/>
</dbReference>
<evidence type="ECO:0000256" key="1">
    <source>
        <dbReference type="ARBA" id="ARBA00004651"/>
    </source>
</evidence>
<dbReference type="SUPFAM" id="SSF54631">
    <property type="entry name" value="CBS-domain pair"/>
    <property type="match status" value="1"/>
</dbReference>
<evidence type="ECO:0000256" key="4">
    <source>
        <dbReference type="ARBA" id="ARBA00022737"/>
    </source>
</evidence>
<dbReference type="InterPro" id="IPR036318">
    <property type="entry name" value="FAD-bd_PCMH-like_sf"/>
</dbReference>
<evidence type="ECO:0000259" key="7">
    <source>
        <dbReference type="PROSITE" id="PS51371"/>
    </source>
</evidence>
<keyword evidence="4" id="KW-0677">Repeat</keyword>
<name>A0A7X0FC76_9HYPH</name>
<dbReference type="PANTHER" id="PTHR22777">
    <property type="entry name" value="HEMOLYSIN-RELATED"/>
    <property type="match status" value="1"/>
</dbReference>
<feature type="domain" description="CBS" evidence="7">
    <location>
        <begin position="150"/>
        <end position="207"/>
    </location>
</feature>
<evidence type="ECO:0000256" key="3">
    <source>
        <dbReference type="ARBA" id="ARBA00022475"/>
    </source>
</evidence>
<keyword evidence="5 6" id="KW-0129">CBS domain</keyword>
<protein>
    <submittedName>
        <fullName evidence="8">Mg2+/Co2+ transporter CorB</fullName>
    </submittedName>
</protein>
<sequence>MSAGWIVAAILGGLMLAVLAFRDRLLASLGYELIALSPQRSAHDELRGAVDEFHREGHVVKQDRDQVGGLLDLHELEVSDVMVHRTAMRSVNADIASEALVREILQSPYTRMPLWRGSLDNIVGVVHAKDLLRALNDVEGDYSRVDVPKVASKPWFVPDTTTLQEQLNAFLRRKAHFAIVVDEYGEVEGLVTLEDIIEEIVGEIADEHDIDVQGVKQEADGSVVVDGTVPIRDLNRALDWHLPDDEATTIAGLVIHETQSIPEEKQAFTFHGKRFIVMKRDKNRLARIRIRPAVVEPQTAAARPSK</sequence>
<evidence type="ECO:0000256" key="6">
    <source>
        <dbReference type="PROSITE-ProRule" id="PRU00703"/>
    </source>
</evidence>
<reference evidence="8 9" key="1">
    <citation type="submission" date="2020-08" db="EMBL/GenBank/DDBJ databases">
        <title>Genomic Encyclopedia of Type Strains, Phase IV (KMG-IV): sequencing the most valuable type-strain genomes for metagenomic binning, comparative biology and taxonomic classification.</title>
        <authorList>
            <person name="Goeker M."/>
        </authorList>
    </citation>
    <scope>NUCLEOTIDE SEQUENCE [LARGE SCALE GENOMIC DNA]</scope>
    <source>
        <strain evidence="8 9">DSM 7051</strain>
    </source>
</reference>
<evidence type="ECO:0000313" key="8">
    <source>
        <dbReference type="EMBL" id="MBB6356719.1"/>
    </source>
</evidence>
<dbReference type="Pfam" id="PF03471">
    <property type="entry name" value="CorC_HlyC"/>
    <property type="match status" value="1"/>
</dbReference>
<keyword evidence="3" id="KW-1003">Cell membrane</keyword>
<dbReference type="GO" id="GO:0050660">
    <property type="term" value="F:flavin adenine dinucleotide binding"/>
    <property type="evidence" value="ECO:0007669"/>
    <property type="project" value="InterPro"/>
</dbReference>
<dbReference type="FunFam" id="3.10.580.10:FF:000002">
    <property type="entry name" value="Magnesium/cobalt efflux protein CorC"/>
    <property type="match status" value="1"/>
</dbReference>
<dbReference type="Proteomes" id="UP000536262">
    <property type="component" value="Unassembled WGS sequence"/>
</dbReference>
<dbReference type="InterPro" id="IPR016169">
    <property type="entry name" value="FAD-bd_PCMH_sub2"/>
</dbReference>
<comment type="subcellular location">
    <subcellularLocation>
        <location evidence="1">Cell membrane</location>
        <topology evidence="1">Multi-pass membrane protein</topology>
    </subcellularLocation>
</comment>